<dbReference type="Proteomes" id="UP001151234">
    <property type="component" value="Unassembled WGS sequence"/>
</dbReference>
<evidence type="ECO:0000256" key="1">
    <source>
        <dbReference type="SAM" id="MobiDB-lite"/>
    </source>
</evidence>
<protein>
    <submittedName>
        <fullName evidence="3">Uncharacterized protein</fullName>
    </submittedName>
</protein>
<evidence type="ECO:0000313" key="3">
    <source>
        <dbReference type="EMBL" id="MDA5398327.1"/>
    </source>
</evidence>
<sequence>MARNVSKLQGQSLSPSKTLNSPAGTNDPAIENKVFPAFRGKAIAILCFFTIGVCMMLGILSHEYGWDLLFFQGLTGGTSTIMYRPAVVVSHVGLPFFALLSIYFLKRSIFLTNVLVLSSRGIEYEGYAVGKPVTINWSEFASCEIYTNSYKHRLIGIRVKDLDGLKNRLTKSDVLARYMHFDCWKNGYGFSISNGLIDQKTDEIKRQIDEYAEYYRALASASASTIS</sequence>
<name>A0A9X3UH09_9HYPH</name>
<keyword evidence="2" id="KW-0812">Transmembrane</keyword>
<reference evidence="3" key="1">
    <citation type="submission" date="2022-11" db="EMBL/GenBank/DDBJ databases">
        <title>Draft genome sequence of Hoeflea poritis E7-10 and Hoeflea prorocentri PM5-8, separated from scleractinian coral Porites lutea and marine dinoflagellate.</title>
        <authorList>
            <person name="Zhang G."/>
            <person name="Wei Q."/>
            <person name="Cai L."/>
        </authorList>
    </citation>
    <scope>NUCLEOTIDE SEQUENCE</scope>
    <source>
        <strain evidence="3">PM5-8</strain>
    </source>
</reference>
<feature type="region of interest" description="Disordered" evidence="1">
    <location>
        <begin position="1"/>
        <end position="25"/>
    </location>
</feature>
<accession>A0A9X3UH09</accession>
<organism evidence="3 4">
    <name type="scientific">Hoeflea prorocentri</name>
    <dbReference type="NCBI Taxonomy" id="1922333"/>
    <lineage>
        <taxon>Bacteria</taxon>
        <taxon>Pseudomonadati</taxon>
        <taxon>Pseudomonadota</taxon>
        <taxon>Alphaproteobacteria</taxon>
        <taxon>Hyphomicrobiales</taxon>
        <taxon>Rhizobiaceae</taxon>
        <taxon>Hoeflea</taxon>
    </lineage>
</organism>
<gene>
    <name evidence="3" type="ORF">OQ273_07040</name>
</gene>
<dbReference type="AlphaFoldDB" id="A0A9X3UH09"/>
<keyword evidence="4" id="KW-1185">Reference proteome</keyword>
<dbReference type="RefSeq" id="WP_267989759.1">
    <property type="nucleotide sequence ID" value="NZ_JAPJZI010000001.1"/>
</dbReference>
<proteinExistence type="predicted"/>
<feature type="transmembrane region" description="Helical" evidence="2">
    <location>
        <begin position="42"/>
        <end position="61"/>
    </location>
</feature>
<comment type="caution">
    <text evidence="3">The sequence shown here is derived from an EMBL/GenBank/DDBJ whole genome shotgun (WGS) entry which is preliminary data.</text>
</comment>
<dbReference type="NCBIfam" id="NF041635">
    <property type="entry name" value="STM3941_fam"/>
    <property type="match status" value="1"/>
</dbReference>
<evidence type="ECO:0000313" key="4">
    <source>
        <dbReference type="Proteomes" id="UP001151234"/>
    </source>
</evidence>
<dbReference type="EMBL" id="JAPJZI010000001">
    <property type="protein sequence ID" value="MDA5398327.1"/>
    <property type="molecule type" value="Genomic_DNA"/>
</dbReference>
<evidence type="ECO:0000256" key="2">
    <source>
        <dbReference type="SAM" id="Phobius"/>
    </source>
</evidence>
<feature type="transmembrane region" description="Helical" evidence="2">
    <location>
        <begin position="81"/>
        <end position="105"/>
    </location>
</feature>
<feature type="compositionally biased region" description="Polar residues" evidence="1">
    <location>
        <begin position="1"/>
        <end position="24"/>
    </location>
</feature>
<keyword evidence="2" id="KW-0472">Membrane</keyword>
<keyword evidence="2" id="KW-1133">Transmembrane helix</keyword>
<dbReference type="InterPro" id="IPR048136">
    <property type="entry name" value="STM3941-like"/>
</dbReference>